<sequence length="249" mass="26801">MRRKNFTLNELLIVIALLGLNLALLAALAPGVKTSAQLTSCTSHLVALGKAVEAYRADNAESFMIAISPGNPGPTWATRLGSTAMGNYVKAENFNCPSMPVYLPERWQNASDLASQNNWMWTRPAYGYNDIWLGGVRRGANGLDGGKPYSMAALEEPSEMLVLADSAGPGREFGSYRVHPGYVKTEAVLWPRHDGAVNVLYADGHVKATASGLDQAGEESSQKLYVTGAELESSSTKEADSCKWRCGLD</sequence>
<evidence type="ECO:0008006" key="3">
    <source>
        <dbReference type="Google" id="ProtNLM"/>
    </source>
</evidence>
<evidence type="ECO:0000313" key="2">
    <source>
        <dbReference type="EMBL" id="MPN03125.1"/>
    </source>
</evidence>
<keyword evidence="1" id="KW-0488">Methylation</keyword>
<dbReference type="GO" id="GO:0015627">
    <property type="term" value="C:type II protein secretion system complex"/>
    <property type="evidence" value="ECO:0007669"/>
    <property type="project" value="InterPro"/>
</dbReference>
<dbReference type="InterPro" id="IPR000983">
    <property type="entry name" value="Bac_GSPG_pilin"/>
</dbReference>
<dbReference type="EMBL" id="VSSQ01049054">
    <property type="protein sequence ID" value="MPN03125.1"/>
    <property type="molecule type" value="Genomic_DNA"/>
</dbReference>
<dbReference type="InterPro" id="IPR045584">
    <property type="entry name" value="Pilin-like"/>
</dbReference>
<dbReference type="SUPFAM" id="SSF54523">
    <property type="entry name" value="Pili subunits"/>
    <property type="match status" value="1"/>
</dbReference>
<dbReference type="InterPro" id="IPR027558">
    <property type="entry name" value="Pre_pil_HX9DG_C"/>
</dbReference>
<evidence type="ECO:0000256" key="1">
    <source>
        <dbReference type="ARBA" id="ARBA00022481"/>
    </source>
</evidence>
<name>A0A645EM83_9ZZZZ</name>
<dbReference type="AlphaFoldDB" id="A0A645EM83"/>
<comment type="caution">
    <text evidence="2">The sequence shown here is derived from an EMBL/GenBank/DDBJ whole genome shotgun (WGS) entry which is preliminary data.</text>
</comment>
<dbReference type="PRINTS" id="PR00813">
    <property type="entry name" value="BCTERIALGSPG"/>
</dbReference>
<accession>A0A645EM83</accession>
<dbReference type="GO" id="GO:0015628">
    <property type="term" value="P:protein secretion by the type II secretion system"/>
    <property type="evidence" value="ECO:0007669"/>
    <property type="project" value="InterPro"/>
</dbReference>
<dbReference type="NCBIfam" id="TIGR04294">
    <property type="entry name" value="pre_pil_HX9DG"/>
    <property type="match status" value="1"/>
</dbReference>
<gene>
    <name evidence="2" type="ORF">SDC9_150348</name>
</gene>
<dbReference type="Gene3D" id="3.30.700.10">
    <property type="entry name" value="Glycoprotein, Type 4 Pilin"/>
    <property type="match status" value="1"/>
</dbReference>
<protein>
    <recommendedName>
        <fullName evidence="3">Type II secretion system protein G</fullName>
    </recommendedName>
</protein>
<proteinExistence type="predicted"/>
<reference evidence="2" key="1">
    <citation type="submission" date="2019-08" db="EMBL/GenBank/DDBJ databases">
        <authorList>
            <person name="Kucharzyk K."/>
            <person name="Murdoch R.W."/>
            <person name="Higgins S."/>
            <person name="Loffler F."/>
        </authorList>
    </citation>
    <scope>NUCLEOTIDE SEQUENCE</scope>
</reference>
<organism evidence="2">
    <name type="scientific">bioreactor metagenome</name>
    <dbReference type="NCBI Taxonomy" id="1076179"/>
    <lineage>
        <taxon>unclassified sequences</taxon>
        <taxon>metagenomes</taxon>
        <taxon>ecological metagenomes</taxon>
    </lineage>
</organism>